<dbReference type="InterPro" id="IPR011008">
    <property type="entry name" value="Dimeric_a/b-barrel"/>
</dbReference>
<dbReference type="SMART" id="SM00344">
    <property type="entry name" value="HTH_ASNC"/>
    <property type="match status" value="1"/>
</dbReference>
<dbReference type="PROSITE" id="PS50956">
    <property type="entry name" value="HTH_ASNC_2"/>
    <property type="match status" value="1"/>
</dbReference>
<dbReference type="Pfam" id="PF13404">
    <property type="entry name" value="HTH_AsnC-type"/>
    <property type="match status" value="1"/>
</dbReference>
<dbReference type="CDD" id="cd00090">
    <property type="entry name" value="HTH_ARSR"/>
    <property type="match status" value="1"/>
</dbReference>
<dbReference type="PANTHER" id="PTHR30154:SF45">
    <property type="entry name" value="TRANSCRIPTIONAL REGULATORY PROTEIN (PROBABLY ASNC-FAMILY)-RELATED"/>
    <property type="match status" value="1"/>
</dbReference>
<keyword evidence="3" id="KW-0804">Transcription</keyword>
<gene>
    <name evidence="5" type="ORF">NBH00_04005</name>
</gene>
<dbReference type="InterPro" id="IPR011991">
    <property type="entry name" value="ArsR-like_HTH"/>
</dbReference>
<evidence type="ECO:0000256" key="3">
    <source>
        <dbReference type="ARBA" id="ARBA00023163"/>
    </source>
</evidence>
<dbReference type="SUPFAM" id="SSF54909">
    <property type="entry name" value="Dimeric alpha+beta barrel"/>
    <property type="match status" value="1"/>
</dbReference>
<reference evidence="5 6" key="1">
    <citation type="submission" date="2022-06" db="EMBL/GenBank/DDBJ databases">
        <title>Paraconexibacter antarcticus.</title>
        <authorList>
            <person name="Kim C.S."/>
        </authorList>
    </citation>
    <scope>NUCLEOTIDE SEQUENCE [LARGE SCALE GENOMIC DNA]</scope>
    <source>
        <strain evidence="5 6">02-257</strain>
    </source>
</reference>
<dbReference type="InterPro" id="IPR000485">
    <property type="entry name" value="AsnC-type_HTH_dom"/>
</dbReference>
<evidence type="ECO:0000256" key="2">
    <source>
        <dbReference type="ARBA" id="ARBA00023125"/>
    </source>
</evidence>
<dbReference type="InterPro" id="IPR019887">
    <property type="entry name" value="Tscrpt_reg_AsnC/Lrp_C"/>
</dbReference>
<evidence type="ECO:0000259" key="4">
    <source>
        <dbReference type="PROSITE" id="PS50956"/>
    </source>
</evidence>
<dbReference type="SUPFAM" id="SSF46785">
    <property type="entry name" value="Winged helix' DNA-binding domain"/>
    <property type="match status" value="1"/>
</dbReference>
<sequence>MDEIDQQIVALLRENARRSFQDIGTRVSLSPPAVKRRVDRLEAAGVIRAYTAVLDHVALGWTTHAVVSLFCEGNMSGSEILATAGRHPEVSAAYTVAGEASAILHLHARDTEHLEQALERLRDAPGIRRTQTQIVLSTLLERPVR</sequence>
<keyword evidence="6" id="KW-1185">Reference proteome</keyword>
<dbReference type="EMBL" id="CP098502">
    <property type="protein sequence ID" value="UTI67042.1"/>
    <property type="molecule type" value="Genomic_DNA"/>
</dbReference>
<dbReference type="PRINTS" id="PR00033">
    <property type="entry name" value="HTHASNC"/>
</dbReference>
<evidence type="ECO:0000256" key="1">
    <source>
        <dbReference type="ARBA" id="ARBA00023015"/>
    </source>
</evidence>
<dbReference type="PANTHER" id="PTHR30154">
    <property type="entry name" value="LEUCINE-RESPONSIVE REGULATORY PROTEIN"/>
    <property type="match status" value="1"/>
</dbReference>
<dbReference type="Gene3D" id="3.30.70.920">
    <property type="match status" value="1"/>
</dbReference>
<keyword evidence="1" id="KW-0805">Transcription regulation</keyword>
<dbReference type="Proteomes" id="UP001056035">
    <property type="component" value="Chromosome"/>
</dbReference>
<dbReference type="Gene3D" id="1.10.10.10">
    <property type="entry name" value="Winged helix-like DNA-binding domain superfamily/Winged helix DNA-binding domain"/>
    <property type="match status" value="1"/>
</dbReference>
<evidence type="ECO:0000313" key="5">
    <source>
        <dbReference type="EMBL" id="UTI67042.1"/>
    </source>
</evidence>
<keyword evidence="2" id="KW-0238">DNA-binding</keyword>
<evidence type="ECO:0000313" key="6">
    <source>
        <dbReference type="Proteomes" id="UP001056035"/>
    </source>
</evidence>
<organism evidence="5 6">
    <name type="scientific">Paraconexibacter antarcticus</name>
    <dbReference type="NCBI Taxonomy" id="2949664"/>
    <lineage>
        <taxon>Bacteria</taxon>
        <taxon>Bacillati</taxon>
        <taxon>Actinomycetota</taxon>
        <taxon>Thermoleophilia</taxon>
        <taxon>Solirubrobacterales</taxon>
        <taxon>Paraconexibacteraceae</taxon>
        <taxon>Paraconexibacter</taxon>
    </lineage>
</organism>
<dbReference type="Pfam" id="PF01037">
    <property type="entry name" value="AsnC_trans_reg"/>
    <property type="match status" value="1"/>
</dbReference>
<dbReference type="InterPro" id="IPR036390">
    <property type="entry name" value="WH_DNA-bd_sf"/>
</dbReference>
<proteinExistence type="predicted"/>
<name>A0ABY5E1R7_9ACTN</name>
<protein>
    <submittedName>
        <fullName evidence="5">Lrp/AsnC family transcriptional regulator</fullName>
    </submittedName>
</protein>
<dbReference type="InterPro" id="IPR019888">
    <property type="entry name" value="Tscrpt_reg_AsnC-like"/>
</dbReference>
<accession>A0ABY5E1R7</accession>
<dbReference type="InterPro" id="IPR036388">
    <property type="entry name" value="WH-like_DNA-bd_sf"/>
</dbReference>
<feature type="domain" description="HTH asnC-type" evidence="4">
    <location>
        <begin position="1"/>
        <end position="62"/>
    </location>
</feature>